<dbReference type="PATRIC" id="fig|86416.3.peg.786"/>
<dbReference type="PANTHER" id="PTHR33392">
    <property type="entry name" value="POLYISOPRENYL-TEICHOIC ACID--PEPTIDOGLYCAN TEICHOIC ACID TRANSFERASE TAGU"/>
    <property type="match status" value="1"/>
</dbReference>
<organism evidence="4 5">
    <name type="scientific">Clostridium pasteurianum BC1</name>
    <dbReference type="NCBI Taxonomy" id="86416"/>
    <lineage>
        <taxon>Bacteria</taxon>
        <taxon>Bacillati</taxon>
        <taxon>Bacillota</taxon>
        <taxon>Clostridia</taxon>
        <taxon>Eubacteriales</taxon>
        <taxon>Clostridiaceae</taxon>
        <taxon>Clostridium</taxon>
    </lineage>
</organism>
<keyword evidence="2" id="KW-1133">Transmembrane helix</keyword>
<dbReference type="Pfam" id="PF03816">
    <property type="entry name" value="LytR_cpsA_psr"/>
    <property type="match status" value="1"/>
</dbReference>
<name>R4K857_CLOPA</name>
<dbReference type="InterPro" id="IPR004474">
    <property type="entry name" value="LytR_CpsA_psr"/>
</dbReference>
<evidence type="ECO:0000259" key="3">
    <source>
        <dbReference type="Pfam" id="PF03816"/>
    </source>
</evidence>
<dbReference type="eggNOG" id="COG1316">
    <property type="taxonomic scope" value="Bacteria"/>
</dbReference>
<evidence type="ECO:0000313" key="5">
    <source>
        <dbReference type="Proteomes" id="UP000013523"/>
    </source>
</evidence>
<dbReference type="AlphaFoldDB" id="R4K857"/>
<accession>R4K857</accession>
<reference evidence="4 5" key="1">
    <citation type="submission" date="2012-01" db="EMBL/GenBank/DDBJ databases">
        <title>Complete sequence of chromosome of Clostridium pasteurianum BC1.</title>
        <authorList>
            <consortium name="US DOE Joint Genome Institute"/>
            <person name="Lucas S."/>
            <person name="Han J."/>
            <person name="Lapidus A."/>
            <person name="Cheng J.-F."/>
            <person name="Goodwin L."/>
            <person name="Pitluck S."/>
            <person name="Peters L."/>
            <person name="Mikhailova N."/>
            <person name="Teshima H."/>
            <person name="Detter J.C."/>
            <person name="Han C."/>
            <person name="Tapia R."/>
            <person name="Land M."/>
            <person name="Hauser L."/>
            <person name="Kyrpides N."/>
            <person name="Ivanova N."/>
            <person name="Pagani I."/>
            <person name="Dunn J."/>
            <person name="Taghavi S."/>
            <person name="Francis A."/>
            <person name="van der Lelie D."/>
            <person name="Woyke T."/>
        </authorList>
    </citation>
    <scope>NUCLEOTIDE SEQUENCE [LARGE SCALE GENOMIC DNA]</scope>
    <source>
        <strain evidence="4 5">BC1</strain>
    </source>
</reference>
<dbReference type="EMBL" id="CP003261">
    <property type="protein sequence ID" value="AGK95825.1"/>
    <property type="molecule type" value="Genomic_DNA"/>
</dbReference>
<evidence type="ECO:0000313" key="4">
    <source>
        <dbReference type="EMBL" id="AGK95825.1"/>
    </source>
</evidence>
<dbReference type="InterPro" id="IPR050922">
    <property type="entry name" value="LytR/CpsA/Psr_CW_biosynth"/>
</dbReference>
<dbReference type="OrthoDB" id="9782542at2"/>
<dbReference type="Proteomes" id="UP000013523">
    <property type="component" value="Chromosome"/>
</dbReference>
<dbReference type="RefSeq" id="WP_015614149.1">
    <property type="nucleotide sequence ID" value="NC_021182.1"/>
</dbReference>
<dbReference type="NCBIfam" id="TIGR00350">
    <property type="entry name" value="lytR_cpsA_psr"/>
    <property type="match status" value="1"/>
</dbReference>
<sequence>MRKRRIFISILVVLAVIITIAVSGYLTINSKLSKLKTTKISQSPSSLGINTEKFNTNDINNVEENYINILLLGVDKLNETNDTGRADSNIILTLDKVHKKIKLTSLMRDMLMNNVGSKAQDKLTHAYAYGGPELSLKVVNDNLQMNMKDFVKVDFVSFYKIVDAIGGVDLNVADSEIASINKYIKEVAVVEKKTPFYLTKGGMQKLNGMQALAYCRIRSVGNGDFERTQRQRAVLIEIFNKISSMNLSQISNMLDTVLPYVETSLSKKAILSYTSYALINNIKTVEQLRLPEDKTGYSTNRIIHGVFYLDWNREGNIADLHQFIFEGDLK</sequence>
<proteinExistence type="inferred from homology"/>
<keyword evidence="2" id="KW-0812">Transmembrane</keyword>
<comment type="similarity">
    <text evidence="1">Belongs to the LytR/CpsA/Psr (LCP) family.</text>
</comment>
<dbReference type="Gene3D" id="3.40.630.190">
    <property type="entry name" value="LCP protein"/>
    <property type="match status" value="1"/>
</dbReference>
<dbReference type="STRING" id="86416.Clopa_0796"/>
<protein>
    <submittedName>
        <fullName evidence="4">Cell envelope-related function transcriptional attenuator common domain protein</fullName>
    </submittedName>
</protein>
<evidence type="ECO:0000256" key="1">
    <source>
        <dbReference type="ARBA" id="ARBA00006068"/>
    </source>
</evidence>
<keyword evidence="5" id="KW-1185">Reference proteome</keyword>
<gene>
    <name evidence="4" type="ORF">Clopa_0796</name>
</gene>
<keyword evidence="2" id="KW-0472">Membrane</keyword>
<feature type="domain" description="Cell envelope-related transcriptional attenuator" evidence="3">
    <location>
        <begin position="85"/>
        <end position="243"/>
    </location>
</feature>
<dbReference type="HOGENOM" id="CLU_016455_1_3_9"/>
<dbReference type="PANTHER" id="PTHR33392:SF6">
    <property type="entry name" value="POLYISOPRENYL-TEICHOIC ACID--PEPTIDOGLYCAN TEICHOIC ACID TRANSFERASE TAGU"/>
    <property type="match status" value="1"/>
</dbReference>
<evidence type="ECO:0000256" key="2">
    <source>
        <dbReference type="SAM" id="Phobius"/>
    </source>
</evidence>
<dbReference type="KEGG" id="cpas:Clopa_0796"/>
<feature type="transmembrane region" description="Helical" evidence="2">
    <location>
        <begin position="7"/>
        <end position="28"/>
    </location>
</feature>